<dbReference type="AlphaFoldDB" id="A0A0A9G5D7"/>
<proteinExistence type="predicted"/>
<dbReference type="EMBL" id="GBRH01180145">
    <property type="protein sequence ID" value="JAE17751.1"/>
    <property type="molecule type" value="Transcribed_RNA"/>
</dbReference>
<reference evidence="1" key="2">
    <citation type="journal article" date="2015" name="Data Brief">
        <title>Shoot transcriptome of the giant reed, Arundo donax.</title>
        <authorList>
            <person name="Barrero R.A."/>
            <person name="Guerrero F.D."/>
            <person name="Moolhuijzen P."/>
            <person name="Goolsby J.A."/>
            <person name="Tidwell J."/>
            <person name="Bellgard S.E."/>
            <person name="Bellgard M.I."/>
        </authorList>
    </citation>
    <scope>NUCLEOTIDE SEQUENCE</scope>
    <source>
        <tissue evidence="1">Shoot tissue taken approximately 20 cm above the soil surface</tissue>
    </source>
</reference>
<evidence type="ECO:0000313" key="1">
    <source>
        <dbReference type="EMBL" id="JAE17751.1"/>
    </source>
</evidence>
<protein>
    <submittedName>
        <fullName evidence="1">Uncharacterized protein</fullName>
    </submittedName>
</protein>
<organism evidence="1">
    <name type="scientific">Arundo donax</name>
    <name type="common">Giant reed</name>
    <name type="synonym">Donax arundinaceus</name>
    <dbReference type="NCBI Taxonomy" id="35708"/>
    <lineage>
        <taxon>Eukaryota</taxon>
        <taxon>Viridiplantae</taxon>
        <taxon>Streptophyta</taxon>
        <taxon>Embryophyta</taxon>
        <taxon>Tracheophyta</taxon>
        <taxon>Spermatophyta</taxon>
        <taxon>Magnoliopsida</taxon>
        <taxon>Liliopsida</taxon>
        <taxon>Poales</taxon>
        <taxon>Poaceae</taxon>
        <taxon>PACMAD clade</taxon>
        <taxon>Arundinoideae</taxon>
        <taxon>Arundineae</taxon>
        <taxon>Arundo</taxon>
    </lineage>
</organism>
<name>A0A0A9G5D7_ARUDO</name>
<sequence length="24" mass="2920">MLVHTTNIDSTCICVGDCWWWFCW</sequence>
<reference evidence="1" key="1">
    <citation type="submission" date="2014-09" db="EMBL/GenBank/DDBJ databases">
        <authorList>
            <person name="Magalhaes I.L.F."/>
            <person name="Oliveira U."/>
            <person name="Santos F.R."/>
            <person name="Vidigal T.H.D.A."/>
            <person name="Brescovit A.D."/>
            <person name="Santos A.J."/>
        </authorList>
    </citation>
    <scope>NUCLEOTIDE SEQUENCE</scope>
    <source>
        <tissue evidence="1">Shoot tissue taken approximately 20 cm above the soil surface</tissue>
    </source>
</reference>
<accession>A0A0A9G5D7</accession>